<sequence length="349" mass="40263">MSIFSNCSNNIEIQSKLLNCTEYSGDPCQLLENVQTILDILYWANFLFPTIFFSIALFGKSIYLMILIPMYINSDESIRKSYAFIISRCISSFSAIISMFMLRTILYKNSNYAEVFLIMLVDDLSFFSLLGAYVNLSILIYFASTYPMYYCQKITLRRIYYLIALNWTISLLISILSALFQASTFSIGGPIECDKVTCEPILDFIIYLIILISFTLTILTMSFVLVNLIRRHKNLGNQKEAVIRLFCTLVFFTMFALTEAIASTFLIGQVYNNSDSNCENFYNSHALIKAAIFTSLQTLAWSIALCIDPFLGIFFDSFLKSQVSKFLENNKFWNYLIFKISFFKIYRFA</sequence>
<evidence type="ECO:0000256" key="8">
    <source>
        <dbReference type="ARBA" id="ARBA00023224"/>
    </source>
</evidence>
<accession>A0A9P1ILA0</accession>
<feature type="transmembrane region" description="Helical" evidence="9">
    <location>
        <begin position="126"/>
        <end position="147"/>
    </location>
</feature>
<feature type="transmembrane region" description="Helical" evidence="9">
    <location>
        <begin position="241"/>
        <end position="267"/>
    </location>
</feature>
<dbReference type="PROSITE" id="PS50262">
    <property type="entry name" value="G_PROTEIN_RECEP_F1_2"/>
    <property type="match status" value="1"/>
</dbReference>
<dbReference type="CDD" id="cd00637">
    <property type="entry name" value="7tm_classA_rhodopsin-like"/>
    <property type="match status" value="1"/>
</dbReference>
<feature type="transmembrane region" description="Helical" evidence="9">
    <location>
        <begin position="51"/>
        <end position="72"/>
    </location>
</feature>
<evidence type="ECO:0000259" key="10">
    <source>
        <dbReference type="PROSITE" id="PS50262"/>
    </source>
</evidence>
<dbReference type="GO" id="GO:0005886">
    <property type="term" value="C:plasma membrane"/>
    <property type="evidence" value="ECO:0007669"/>
    <property type="project" value="UniProtKB-SubCell"/>
</dbReference>
<keyword evidence="4 9" id="KW-1133">Transmembrane helix</keyword>
<dbReference type="AlphaFoldDB" id="A0A9P1ILA0"/>
<keyword evidence="8" id="KW-0807">Transducer</keyword>
<evidence type="ECO:0000313" key="11">
    <source>
        <dbReference type="EMBL" id="CAI5446473.1"/>
    </source>
</evidence>
<evidence type="ECO:0000256" key="4">
    <source>
        <dbReference type="ARBA" id="ARBA00022989"/>
    </source>
</evidence>
<evidence type="ECO:0000256" key="3">
    <source>
        <dbReference type="ARBA" id="ARBA00022692"/>
    </source>
</evidence>
<dbReference type="OrthoDB" id="5790882at2759"/>
<proteinExistence type="predicted"/>
<keyword evidence="12" id="KW-1185">Reference proteome</keyword>
<organism evidence="11 12">
    <name type="scientific">Caenorhabditis angaria</name>
    <dbReference type="NCBI Taxonomy" id="860376"/>
    <lineage>
        <taxon>Eukaryota</taxon>
        <taxon>Metazoa</taxon>
        <taxon>Ecdysozoa</taxon>
        <taxon>Nematoda</taxon>
        <taxon>Chromadorea</taxon>
        <taxon>Rhabditida</taxon>
        <taxon>Rhabditina</taxon>
        <taxon>Rhabditomorpha</taxon>
        <taxon>Rhabditoidea</taxon>
        <taxon>Rhabditidae</taxon>
        <taxon>Peloderinae</taxon>
        <taxon>Caenorhabditis</taxon>
    </lineage>
</organism>
<dbReference type="PANTHER" id="PTHR37441">
    <property type="entry name" value="PROTEIN CBG16518"/>
    <property type="match status" value="1"/>
</dbReference>
<reference evidence="11" key="1">
    <citation type="submission" date="2022-11" db="EMBL/GenBank/DDBJ databases">
        <authorList>
            <person name="Kikuchi T."/>
        </authorList>
    </citation>
    <scope>NUCLEOTIDE SEQUENCE</scope>
    <source>
        <strain evidence="11">PS1010</strain>
    </source>
</reference>
<gene>
    <name evidence="11" type="ORF">CAMP_LOCUS9110</name>
</gene>
<dbReference type="GO" id="GO:0004930">
    <property type="term" value="F:G protein-coupled receptor activity"/>
    <property type="evidence" value="ECO:0007669"/>
    <property type="project" value="UniProtKB-KW"/>
</dbReference>
<evidence type="ECO:0000256" key="7">
    <source>
        <dbReference type="ARBA" id="ARBA00023170"/>
    </source>
</evidence>
<comment type="caution">
    <text evidence="11">The sequence shown here is derived from an EMBL/GenBank/DDBJ whole genome shotgun (WGS) entry which is preliminary data.</text>
</comment>
<keyword evidence="6 9" id="KW-0472">Membrane</keyword>
<keyword evidence="7" id="KW-0675">Receptor</keyword>
<evidence type="ECO:0000256" key="1">
    <source>
        <dbReference type="ARBA" id="ARBA00004651"/>
    </source>
</evidence>
<dbReference type="PANTHER" id="PTHR37441:SF2">
    <property type="entry name" value="G-PROTEIN COUPLED RECEPTOR B0244.10-RELATED"/>
    <property type="match status" value="1"/>
</dbReference>
<dbReference type="SUPFAM" id="SSF81321">
    <property type="entry name" value="Family A G protein-coupled receptor-like"/>
    <property type="match status" value="1"/>
</dbReference>
<protein>
    <recommendedName>
        <fullName evidence="10">G-protein coupled receptors family 1 profile domain-containing protein</fullName>
    </recommendedName>
</protein>
<dbReference type="InterPro" id="IPR017452">
    <property type="entry name" value="GPCR_Rhodpsn_7TM"/>
</dbReference>
<evidence type="ECO:0000256" key="2">
    <source>
        <dbReference type="ARBA" id="ARBA00022475"/>
    </source>
</evidence>
<evidence type="ECO:0000256" key="5">
    <source>
        <dbReference type="ARBA" id="ARBA00023040"/>
    </source>
</evidence>
<dbReference type="Proteomes" id="UP001152747">
    <property type="component" value="Unassembled WGS sequence"/>
</dbReference>
<dbReference type="InterPro" id="IPR040435">
    <property type="entry name" value="Put_GPCR_Chromadorea"/>
</dbReference>
<evidence type="ECO:0000256" key="9">
    <source>
        <dbReference type="SAM" id="Phobius"/>
    </source>
</evidence>
<dbReference type="EMBL" id="CANHGI010000003">
    <property type="protein sequence ID" value="CAI5446473.1"/>
    <property type="molecule type" value="Genomic_DNA"/>
</dbReference>
<keyword evidence="5" id="KW-0297">G-protein coupled receptor</keyword>
<feature type="transmembrane region" description="Helical" evidence="9">
    <location>
        <begin position="287"/>
        <end position="315"/>
    </location>
</feature>
<comment type="subcellular location">
    <subcellularLocation>
        <location evidence="1">Cell membrane</location>
        <topology evidence="1">Multi-pass membrane protein</topology>
    </subcellularLocation>
</comment>
<evidence type="ECO:0000256" key="6">
    <source>
        <dbReference type="ARBA" id="ARBA00023136"/>
    </source>
</evidence>
<feature type="domain" description="G-protein coupled receptors family 1 profile" evidence="10">
    <location>
        <begin position="59"/>
        <end position="312"/>
    </location>
</feature>
<feature type="transmembrane region" description="Helical" evidence="9">
    <location>
        <begin position="84"/>
        <end position="106"/>
    </location>
</feature>
<keyword evidence="2" id="KW-1003">Cell membrane</keyword>
<evidence type="ECO:0000313" key="12">
    <source>
        <dbReference type="Proteomes" id="UP001152747"/>
    </source>
</evidence>
<dbReference type="Gene3D" id="1.20.1070.10">
    <property type="entry name" value="Rhodopsin 7-helix transmembrane proteins"/>
    <property type="match status" value="1"/>
</dbReference>
<feature type="transmembrane region" description="Helical" evidence="9">
    <location>
        <begin position="204"/>
        <end position="229"/>
    </location>
</feature>
<name>A0A9P1ILA0_9PELO</name>
<feature type="transmembrane region" description="Helical" evidence="9">
    <location>
        <begin position="159"/>
        <end position="180"/>
    </location>
</feature>
<keyword evidence="3 9" id="KW-0812">Transmembrane</keyword>